<dbReference type="PANTHER" id="PTHR47501:SF5">
    <property type="entry name" value="HAT C-TERMINAL DIMERISATION DOMAIN-CONTAINING PROTEIN"/>
    <property type="match status" value="1"/>
</dbReference>
<dbReference type="OrthoDB" id="10057873at2759"/>
<dbReference type="Gene3D" id="3.10.250.10">
    <property type="entry name" value="SRCR-like domain"/>
    <property type="match status" value="1"/>
</dbReference>
<dbReference type="AlphaFoldDB" id="A0A2T7P080"/>
<dbReference type="EMBL" id="PZQS01000007">
    <property type="protein sequence ID" value="PVD26816.1"/>
    <property type="molecule type" value="Genomic_DNA"/>
</dbReference>
<evidence type="ECO:0000313" key="6">
    <source>
        <dbReference type="Proteomes" id="UP000245119"/>
    </source>
</evidence>
<reference evidence="5 6" key="1">
    <citation type="submission" date="2018-04" db="EMBL/GenBank/DDBJ databases">
        <title>The genome of golden apple snail Pomacea canaliculata provides insight into stress tolerance and invasive adaptation.</title>
        <authorList>
            <person name="Liu C."/>
            <person name="Liu B."/>
            <person name="Ren Y."/>
            <person name="Zhang Y."/>
            <person name="Wang H."/>
            <person name="Li S."/>
            <person name="Jiang F."/>
            <person name="Yin L."/>
            <person name="Zhang G."/>
            <person name="Qian W."/>
            <person name="Fan W."/>
        </authorList>
    </citation>
    <scope>NUCLEOTIDE SEQUENCE [LARGE SCALE GENOMIC DNA]</scope>
    <source>
        <strain evidence="5">SZHN2017</strain>
        <tissue evidence="5">Muscle</tissue>
    </source>
</reference>
<evidence type="ECO:0000256" key="3">
    <source>
        <dbReference type="SAM" id="MobiDB-lite"/>
    </source>
</evidence>
<organism evidence="5 6">
    <name type="scientific">Pomacea canaliculata</name>
    <name type="common">Golden apple snail</name>
    <dbReference type="NCBI Taxonomy" id="400727"/>
    <lineage>
        <taxon>Eukaryota</taxon>
        <taxon>Metazoa</taxon>
        <taxon>Spiralia</taxon>
        <taxon>Lophotrochozoa</taxon>
        <taxon>Mollusca</taxon>
        <taxon>Gastropoda</taxon>
        <taxon>Caenogastropoda</taxon>
        <taxon>Architaenioglossa</taxon>
        <taxon>Ampullarioidea</taxon>
        <taxon>Ampullariidae</taxon>
        <taxon>Pomacea</taxon>
    </lineage>
</organism>
<dbReference type="GO" id="GO:0016020">
    <property type="term" value="C:membrane"/>
    <property type="evidence" value="ECO:0007669"/>
    <property type="project" value="InterPro"/>
</dbReference>
<comment type="caution">
    <text evidence="5">The sequence shown here is derived from an EMBL/GenBank/DDBJ whole genome shotgun (WGS) entry which is preliminary data.</text>
</comment>
<feature type="disulfide bond" evidence="2">
    <location>
        <begin position="33"/>
        <end position="43"/>
    </location>
</feature>
<dbReference type="PROSITE" id="PS50287">
    <property type="entry name" value="SRCR_2"/>
    <property type="match status" value="1"/>
</dbReference>
<feature type="domain" description="SRCR" evidence="4">
    <location>
        <begin position="25"/>
        <end position="62"/>
    </location>
</feature>
<comment type="caution">
    <text evidence="2">Lacks conserved residue(s) required for the propagation of feature annotation.</text>
</comment>
<keyword evidence="6" id="KW-1185">Reference proteome</keyword>
<evidence type="ECO:0000256" key="1">
    <source>
        <dbReference type="ARBA" id="ARBA00023157"/>
    </source>
</evidence>
<name>A0A2T7P080_POMCA</name>
<gene>
    <name evidence="5" type="ORF">C0Q70_11962</name>
</gene>
<dbReference type="InterPro" id="IPR001190">
    <property type="entry name" value="SRCR"/>
</dbReference>
<accession>A0A2T7P080</accession>
<evidence type="ECO:0000256" key="2">
    <source>
        <dbReference type="PROSITE-ProRule" id="PRU00196"/>
    </source>
</evidence>
<sequence length="240" mass="26314">MNYKANHKHSAALIDGWLLGLDKKPLLQTTFVCEGTESSLDECRRSNTAKDCYSDDVGVSCSTGSSSLLPPHQRCAAHTLNLVASKDSEAALQDGVFRTASRSLFAKAQAVWSKQSRAVSAAENIQEAMGRKMIIPNQSRWNSTYDAVQCLQDLTAEQLTKLADALGLPSFTPRDQLFMKEFVMGYMSTHTGWDRRAEGQVTSGLPTNKRKRRVVAGGEEEGGRVRHSETMLSSVLEGNV</sequence>
<dbReference type="InterPro" id="IPR036772">
    <property type="entry name" value="SRCR-like_dom_sf"/>
</dbReference>
<evidence type="ECO:0000259" key="4">
    <source>
        <dbReference type="PROSITE" id="PS50287"/>
    </source>
</evidence>
<dbReference type="Proteomes" id="UP000245119">
    <property type="component" value="Linkage Group LG7"/>
</dbReference>
<evidence type="ECO:0000313" key="5">
    <source>
        <dbReference type="EMBL" id="PVD26816.1"/>
    </source>
</evidence>
<keyword evidence="1 2" id="KW-1015">Disulfide bond</keyword>
<feature type="region of interest" description="Disordered" evidence="3">
    <location>
        <begin position="197"/>
        <end position="225"/>
    </location>
</feature>
<proteinExistence type="predicted"/>
<dbReference type="PANTHER" id="PTHR47501">
    <property type="entry name" value="TRANSPOSASE-RELATED"/>
    <property type="match status" value="1"/>
</dbReference>
<protein>
    <recommendedName>
        <fullName evidence="4">SRCR domain-containing protein</fullName>
    </recommendedName>
</protein>